<name>C5PCR3_COCP7</name>
<dbReference type="PANTHER" id="PTHR39400:SF1">
    <property type="entry name" value="PIG-P DOMAIN-CONTAINING PROTEIN"/>
    <property type="match status" value="1"/>
</dbReference>
<feature type="region of interest" description="Disordered" evidence="1">
    <location>
        <begin position="119"/>
        <end position="272"/>
    </location>
</feature>
<gene>
    <name evidence="3" type="ORF">CPC735_014710</name>
</gene>
<dbReference type="InterPro" id="IPR029164">
    <property type="entry name" value="PIG-Y"/>
</dbReference>
<keyword evidence="2" id="KW-0812">Transmembrane</keyword>
<evidence type="ECO:0000313" key="4">
    <source>
        <dbReference type="Proteomes" id="UP000009084"/>
    </source>
</evidence>
<dbReference type="KEGG" id="cpw:9692490"/>
<proteinExistence type="predicted"/>
<feature type="region of interest" description="Disordered" evidence="1">
    <location>
        <begin position="311"/>
        <end position="344"/>
    </location>
</feature>
<feature type="compositionally biased region" description="Low complexity" evidence="1">
    <location>
        <begin position="218"/>
        <end position="232"/>
    </location>
</feature>
<dbReference type="PANTHER" id="PTHR39400">
    <property type="entry name" value="YALI0E29227P"/>
    <property type="match status" value="1"/>
</dbReference>
<evidence type="ECO:0000313" key="3">
    <source>
        <dbReference type="EMBL" id="EER24874.1"/>
    </source>
</evidence>
<feature type="compositionally biased region" description="Pro residues" evidence="1">
    <location>
        <begin position="192"/>
        <end position="205"/>
    </location>
</feature>
<feature type="transmembrane region" description="Helical" evidence="2">
    <location>
        <begin position="354"/>
        <end position="382"/>
    </location>
</feature>
<protein>
    <submittedName>
        <fullName evidence="3">Uncharacterized protein</fullName>
    </submittedName>
</protein>
<dbReference type="VEuPathDB" id="FungiDB:CPC735_014710"/>
<dbReference type="HOGENOM" id="CLU_030267_0_0_1"/>
<keyword evidence="2" id="KW-0472">Membrane</keyword>
<reference evidence="3 4" key="1">
    <citation type="journal article" date="2009" name="Genome Res.">
        <title>Comparative genomic analyses of the human fungal pathogens Coccidioides and their relatives.</title>
        <authorList>
            <person name="Sharpton T.J."/>
            <person name="Stajich J.E."/>
            <person name="Rounsley S.D."/>
            <person name="Gardner M.J."/>
            <person name="Wortman J.R."/>
            <person name="Jordar V.S."/>
            <person name="Maiti R."/>
            <person name="Kodira C.D."/>
            <person name="Neafsey D.E."/>
            <person name="Zeng Q."/>
            <person name="Hung C.-Y."/>
            <person name="McMahan C."/>
            <person name="Muszewska A."/>
            <person name="Grynberg M."/>
            <person name="Mandel M.A."/>
            <person name="Kellner E.M."/>
            <person name="Barker B.M."/>
            <person name="Galgiani J.N."/>
            <person name="Orbach M.J."/>
            <person name="Kirkland T.N."/>
            <person name="Cole G.T."/>
            <person name="Henn M.R."/>
            <person name="Birren B.W."/>
            <person name="Taylor J.W."/>
        </authorList>
    </citation>
    <scope>NUCLEOTIDE SEQUENCE [LARGE SCALE GENOMIC DNA]</scope>
    <source>
        <strain evidence="4">C735</strain>
    </source>
</reference>
<dbReference type="RefSeq" id="XP_003067019.1">
    <property type="nucleotide sequence ID" value="XM_003066973.1"/>
</dbReference>
<feature type="region of interest" description="Disordered" evidence="1">
    <location>
        <begin position="1"/>
        <end position="37"/>
    </location>
</feature>
<dbReference type="EMBL" id="ACFW01000043">
    <property type="protein sequence ID" value="EER24874.1"/>
    <property type="molecule type" value="Genomic_DNA"/>
</dbReference>
<comment type="caution">
    <text evidence="3">The sequence shown here is derived from an EMBL/GenBank/DDBJ whole genome shotgun (WGS) entry which is preliminary data.</text>
</comment>
<evidence type="ECO:0000256" key="2">
    <source>
        <dbReference type="SAM" id="Phobius"/>
    </source>
</evidence>
<dbReference type="OrthoDB" id="2157498at2759"/>
<dbReference type="Pfam" id="PF15159">
    <property type="entry name" value="PIG-Y"/>
    <property type="match status" value="1"/>
</dbReference>
<evidence type="ECO:0000256" key="1">
    <source>
        <dbReference type="SAM" id="MobiDB-lite"/>
    </source>
</evidence>
<keyword evidence="2" id="KW-1133">Transmembrane helix</keyword>
<feature type="compositionally biased region" description="Polar residues" evidence="1">
    <location>
        <begin position="233"/>
        <end position="246"/>
    </location>
</feature>
<accession>C5PCR3</accession>
<organism evidence="3 4">
    <name type="scientific">Coccidioides posadasii (strain C735)</name>
    <name type="common">Valley fever fungus</name>
    <dbReference type="NCBI Taxonomy" id="222929"/>
    <lineage>
        <taxon>Eukaryota</taxon>
        <taxon>Fungi</taxon>
        <taxon>Dikarya</taxon>
        <taxon>Ascomycota</taxon>
        <taxon>Pezizomycotina</taxon>
        <taxon>Eurotiomycetes</taxon>
        <taxon>Eurotiomycetidae</taxon>
        <taxon>Onygenales</taxon>
        <taxon>Onygenaceae</taxon>
        <taxon>Coccidioides</taxon>
    </lineage>
</organism>
<dbReference type="Proteomes" id="UP000009084">
    <property type="component" value="Unassembled WGS sequence"/>
</dbReference>
<sequence length="441" mass="47814">MENGGAQPGAPVPHRSGNNEAGRRSRSGSASSVLHKRSFSSSLFSKFTFARMNQSSGNVAERGSENAAQTQGEDAGPFLGREILEARAGGGGGRAMATALQQQIRTRRRKGSLRKTALLGTGVLRMAQKGPPSRAAEVSRDVSPNKDIDRNKDTGAEQTSRDGLTRFPDLSLPVGHDEGATMASRPFDQRAPPRPPTPPVRPSPQPAWNHHPSQGREQPQQQQQMKKPVQQVTSHSASEAHSTMSSLRDDVPTDEDDLISFPPLTNSLSRLSSQTSTSSISALSSLPPRRIPLSIPTLSCSSDSYFPPLGSNDAGTIAKSRPRAPSQRVRSPLATNPAEMASSPEGWDYSETEWWGWIILVVTWVVFVVGMGSCLGVWSWAWDVGETPYAPPELEDDPTLPIVGYYPALIILTAVMAWVWVVVAWMGMKYFRHANISGEDI</sequence>
<feature type="region of interest" description="Disordered" evidence="1">
    <location>
        <begin position="55"/>
        <end position="81"/>
    </location>
</feature>
<feature type="compositionally biased region" description="Basic and acidic residues" evidence="1">
    <location>
        <begin position="137"/>
        <end position="164"/>
    </location>
</feature>
<feature type="transmembrane region" description="Helical" evidence="2">
    <location>
        <begin position="402"/>
        <end position="426"/>
    </location>
</feature>
<dbReference type="AlphaFoldDB" id="C5PCR3"/>